<dbReference type="EMBL" id="JBHSDS010000008">
    <property type="protein sequence ID" value="MFC4359224.1"/>
    <property type="molecule type" value="Genomic_DNA"/>
</dbReference>
<dbReference type="Pfam" id="PF19137">
    <property type="entry name" value="DUF5820"/>
    <property type="match status" value="1"/>
</dbReference>
<comment type="caution">
    <text evidence="1">The sequence shown here is derived from an EMBL/GenBank/DDBJ whole genome shotgun (WGS) entry which is preliminary data.</text>
</comment>
<evidence type="ECO:0000313" key="2">
    <source>
        <dbReference type="Proteomes" id="UP001595921"/>
    </source>
</evidence>
<reference evidence="1 2" key="1">
    <citation type="journal article" date="2019" name="Int. J. Syst. Evol. Microbiol.">
        <title>The Global Catalogue of Microorganisms (GCM) 10K type strain sequencing project: providing services to taxonomists for standard genome sequencing and annotation.</title>
        <authorList>
            <consortium name="The Broad Institute Genomics Platform"/>
            <consortium name="The Broad Institute Genome Sequencing Center for Infectious Disease"/>
            <person name="Wu L."/>
            <person name="Ma J."/>
        </authorList>
    </citation>
    <scope>NUCLEOTIDE SEQUENCE [LARGE SCALE GENOMIC DNA]</scope>
    <source>
        <strain evidence="1 2">CGMCC 1.12553</strain>
    </source>
</reference>
<protein>
    <submittedName>
        <fullName evidence="1">DUF5820 family protein</fullName>
    </submittedName>
</protein>
<name>A0ABD5PFD6_9EURY</name>
<dbReference type="AlphaFoldDB" id="A0ABD5PFD6"/>
<sequence length="140" mass="15681">MSFDSLPDGWTVWTDETEGRAILAYRPDVFDTDAFPAPCMPTLFVSNRSRKNRPEARYVATDTWHVTLYLEPEVAGEVEEYDSREAAVEGAREYARRFAEGEIDHRALYQVPRDDYLAKLDELLGGGRSGDGDDGNGEGA</sequence>
<evidence type="ECO:0000313" key="1">
    <source>
        <dbReference type="EMBL" id="MFC4359224.1"/>
    </source>
</evidence>
<organism evidence="1 2">
    <name type="scientific">Halobium salinum</name>
    <dbReference type="NCBI Taxonomy" id="1364940"/>
    <lineage>
        <taxon>Archaea</taxon>
        <taxon>Methanobacteriati</taxon>
        <taxon>Methanobacteriota</taxon>
        <taxon>Stenosarchaea group</taxon>
        <taxon>Halobacteria</taxon>
        <taxon>Halobacteriales</taxon>
        <taxon>Haloferacaceae</taxon>
        <taxon>Halobium</taxon>
    </lineage>
</organism>
<dbReference type="RefSeq" id="WP_267622896.1">
    <property type="nucleotide sequence ID" value="NZ_JAODIW010000006.1"/>
</dbReference>
<keyword evidence="2" id="KW-1185">Reference proteome</keyword>
<gene>
    <name evidence="1" type="ORF">ACFO0N_14860</name>
</gene>
<dbReference type="Proteomes" id="UP001595921">
    <property type="component" value="Unassembled WGS sequence"/>
</dbReference>
<accession>A0ABD5PFD6</accession>
<dbReference type="InterPro" id="IPR043858">
    <property type="entry name" value="DUF5820"/>
</dbReference>
<proteinExistence type="predicted"/>